<evidence type="ECO:0000313" key="2">
    <source>
        <dbReference type="Proteomes" id="UP001595539"/>
    </source>
</evidence>
<evidence type="ECO:0000313" key="1">
    <source>
        <dbReference type="EMBL" id="MFC3628265.1"/>
    </source>
</evidence>
<proteinExistence type="predicted"/>
<protein>
    <submittedName>
        <fullName evidence="1">Uncharacterized protein</fullName>
    </submittedName>
</protein>
<organism evidence="1 2">
    <name type="scientific">Paracoccus angustae</name>
    <dbReference type="NCBI Taxonomy" id="1671480"/>
    <lineage>
        <taxon>Bacteria</taxon>
        <taxon>Pseudomonadati</taxon>
        <taxon>Pseudomonadota</taxon>
        <taxon>Alphaproteobacteria</taxon>
        <taxon>Rhodobacterales</taxon>
        <taxon>Paracoccaceae</taxon>
        <taxon>Paracoccus</taxon>
    </lineage>
</organism>
<gene>
    <name evidence="1" type="ORF">ACFOM8_02265</name>
</gene>
<sequence>MTWREEAALIIAHATRALPADAPLHERKRVVDAARPLGWMCASWPKKAWQAARRDYLVRFGYQPKTKKAKQQAAEGLPLFDGGSA</sequence>
<keyword evidence="2" id="KW-1185">Reference proteome</keyword>
<reference evidence="2" key="1">
    <citation type="journal article" date="2019" name="Int. J. Syst. Evol. Microbiol.">
        <title>The Global Catalogue of Microorganisms (GCM) 10K type strain sequencing project: providing services to taxonomists for standard genome sequencing and annotation.</title>
        <authorList>
            <consortium name="The Broad Institute Genomics Platform"/>
            <consortium name="The Broad Institute Genome Sequencing Center for Infectious Disease"/>
            <person name="Wu L."/>
            <person name="Ma J."/>
        </authorList>
    </citation>
    <scope>NUCLEOTIDE SEQUENCE [LARGE SCALE GENOMIC DNA]</scope>
    <source>
        <strain evidence="2">KCTC 42473</strain>
    </source>
</reference>
<name>A0ABV7TZX3_9RHOB</name>
<dbReference type="Proteomes" id="UP001595539">
    <property type="component" value="Unassembled WGS sequence"/>
</dbReference>
<dbReference type="RefSeq" id="WP_377758912.1">
    <property type="nucleotide sequence ID" value="NZ_JBHRXY010000001.1"/>
</dbReference>
<dbReference type="EMBL" id="JBHRXY010000001">
    <property type="protein sequence ID" value="MFC3628265.1"/>
    <property type="molecule type" value="Genomic_DNA"/>
</dbReference>
<comment type="caution">
    <text evidence="1">The sequence shown here is derived from an EMBL/GenBank/DDBJ whole genome shotgun (WGS) entry which is preliminary data.</text>
</comment>
<accession>A0ABV7TZX3</accession>